<dbReference type="PANTHER" id="PTHR34123:SF1">
    <property type="entry name" value="OS04G0578200 PROTEIN"/>
    <property type="match status" value="1"/>
</dbReference>
<sequence length="197" mass="21391">MVVFVLWTALSSGALHTPPPILSQSGTGSPPAEFSLSRRSALLGGVAALLTSRHAVADSAAADKQTGLSAETLAEIVRQDLVDRQFLVTGELTRSIYSEDCTFQDEIDTYTLPKWVKGTKALFVSDKSRVQIVGDVQVAGSELSFQFDEVLCFNIPLQPKVPLKGTLVLKLGDDGLITSYRERWDTSVWATLSKAYL</sequence>
<dbReference type="AlphaFoldDB" id="A0A7S0Q151"/>
<keyword evidence="1" id="KW-0732">Signal</keyword>
<dbReference type="EMBL" id="HBEY01013427">
    <property type="protein sequence ID" value="CAD8603156.1"/>
    <property type="molecule type" value="Transcribed_RNA"/>
</dbReference>
<dbReference type="PANTHER" id="PTHR34123">
    <property type="entry name" value="OS04G0578200 PROTEIN"/>
    <property type="match status" value="1"/>
</dbReference>
<name>A0A7S0Q151_9EUKA</name>
<evidence type="ECO:0000313" key="2">
    <source>
        <dbReference type="EMBL" id="CAD8603156.1"/>
    </source>
</evidence>
<feature type="signal peptide" evidence="1">
    <location>
        <begin position="1"/>
        <end position="16"/>
    </location>
</feature>
<organism evidence="2">
    <name type="scientific">Coccolithus braarudii</name>
    <dbReference type="NCBI Taxonomy" id="221442"/>
    <lineage>
        <taxon>Eukaryota</taxon>
        <taxon>Haptista</taxon>
        <taxon>Haptophyta</taxon>
        <taxon>Prymnesiophyceae</taxon>
        <taxon>Coccolithales</taxon>
        <taxon>Coccolithaceae</taxon>
        <taxon>Coccolithus</taxon>
    </lineage>
</organism>
<reference evidence="2" key="1">
    <citation type="submission" date="2021-01" db="EMBL/GenBank/DDBJ databases">
        <authorList>
            <person name="Corre E."/>
            <person name="Pelletier E."/>
            <person name="Niang G."/>
            <person name="Scheremetjew M."/>
            <person name="Finn R."/>
            <person name="Kale V."/>
            <person name="Holt S."/>
            <person name="Cochrane G."/>
            <person name="Meng A."/>
            <person name="Brown T."/>
            <person name="Cohen L."/>
        </authorList>
    </citation>
    <scope>NUCLEOTIDE SEQUENCE</scope>
    <source>
        <strain evidence="2">PLY182g</strain>
    </source>
</reference>
<gene>
    <name evidence="2" type="ORF">CPEL01642_LOCUS6491</name>
</gene>
<feature type="chain" id="PRO_5031521548" description="SnoaL-like domain-containing protein" evidence="1">
    <location>
        <begin position="17"/>
        <end position="197"/>
    </location>
</feature>
<evidence type="ECO:0008006" key="3">
    <source>
        <dbReference type="Google" id="ProtNLM"/>
    </source>
</evidence>
<evidence type="ECO:0000256" key="1">
    <source>
        <dbReference type="SAM" id="SignalP"/>
    </source>
</evidence>
<accession>A0A7S0Q151</accession>
<proteinExistence type="predicted"/>
<protein>
    <recommendedName>
        <fullName evidence="3">SnoaL-like domain-containing protein</fullName>
    </recommendedName>
</protein>